<dbReference type="Gene3D" id="3.40.50.12660">
    <property type="match status" value="2"/>
</dbReference>
<dbReference type="NCBIfam" id="TIGR01053">
    <property type="entry name" value="LSD1"/>
    <property type="match status" value="1"/>
</dbReference>
<evidence type="ECO:0000259" key="3">
    <source>
        <dbReference type="Pfam" id="PF06943"/>
    </source>
</evidence>
<dbReference type="InterPro" id="IPR005735">
    <property type="entry name" value="Znf_LSD1"/>
</dbReference>
<sequence>MYMLVNCSNCHAPLQLPPGATSNYICCAICHAITYIADPRSAPPPPALSYSSSSHYQHYPPPPHPFRVAAPSPFNHAPPGPPPAVHGPKRAVICAVSYKNTKNELKGCINDAKCMKYLLVKRFKFPESSIIMLTEELILSKSSMRLAMSWLVQGCRPGDSLVFHFSGHGSQQKDYNGDELDGYDETLCPTDFETQGMIVDDEINAVIVKPLPHGAMTYSFIQAIERGHGTTYGSMLNAMRSTIRKKISELGGGMVTSLISMLLAGGSFSGGITQLILDLPHHPPAPSYWSSSHHQHYPPPRRPFRLADPSPFNHAPPPAPPPAVHGAKRAVICAVSYKNTKNELKGCINDAMLMKYLLVERFKFPESSIIMLTEEETDPYRRPTKSSMRLVMSWLVQGCRPGDSLVFHFSGHGSQQKDSDGDELDGYDETLCPTDFETEGMIVDDEINAVIVRPLSHGVKLHAIIDACHSGTVLDLPFLCRMDKFALSKITSTGAMTYSFIQAIESGHGNTYGSMLKAMRTTIHKKINEPGGGKLPSLISMLLPGGLFRGGIRQEPQLTANEQFDVYSKHFSL</sequence>
<dbReference type="EMBL" id="CAADRP010001841">
    <property type="protein sequence ID" value="VFU54378.1"/>
    <property type="molecule type" value="Genomic_DNA"/>
</dbReference>
<proteinExistence type="inferred from homology"/>
<evidence type="ECO:0000313" key="4">
    <source>
        <dbReference type="EMBL" id="VFU54378.1"/>
    </source>
</evidence>
<dbReference type="InterPro" id="IPR050452">
    <property type="entry name" value="Metacaspase"/>
</dbReference>
<dbReference type="GO" id="GO:0005737">
    <property type="term" value="C:cytoplasm"/>
    <property type="evidence" value="ECO:0007669"/>
    <property type="project" value="TreeGrafter"/>
</dbReference>
<dbReference type="SUPFAM" id="SSF52129">
    <property type="entry name" value="Caspase-like"/>
    <property type="match status" value="2"/>
</dbReference>
<dbReference type="InterPro" id="IPR011600">
    <property type="entry name" value="Pept_C14_caspase"/>
</dbReference>
<dbReference type="AlphaFoldDB" id="A0A6N2MLW4"/>
<evidence type="ECO:0000256" key="1">
    <source>
        <dbReference type="ARBA" id="ARBA00009005"/>
    </source>
</evidence>
<dbReference type="Pfam" id="PF06943">
    <property type="entry name" value="zf-LSD1"/>
    <property type="match status" value="1"/>
</dbReference>
<comment type="similarity">
    <text evidence="1">Belongs to the peptidase C14B family.</text>
</comment>
<dbReference type="PANTHER" id="PTHR48104">
    <property type="entry name" value="METACASPASE-4"/>
    <property type="match status" value="1"/>
</dbReference>
<dbReference type="GO" id="GO:0004197">
    <property type="term" value="F:cysteine-type endopeptidase activity"/>
    <property type="evidence" value="ECO:0007669"/>
    <property type="project" value="InterPro"/>
</dbReference>
<feature type="domain" description="Zinc finger LSD1-type" evidence="3">
    <location>
        <begin position="7"/>
        <end position="33"/>
    </location>
</feature>
<dbReference type="Pfam" id="PF00656">
    <property type="entry name" value="Peptidase_C14"/>
    <property type="match status" value="2"/>
</dbReference>
<protein>
    <submittedName>
        <fullName evidence="4">Uncharacterized protein</fullName>
    </submittedName>
</protein>
<dbReference type="InterPro" id="IPR029030">
    <property type="entry name" value="Caspase-like_dom_sf"/>
</dbReference>
<name>A0A6N2MLW4_SALVM</name>
<feature type="domain" description="Peptidase C14 caspase" evidence="2">
    <location>
        <begin position="91"/>
        <end position="207"/>
    </location>
</feature>
<evidence type="ECO:0000259" key="2">
    <source>
        <dbReference type="Pfam" id="PF00656"/>
    </source>
</evidence>
<dbReference type="GO" id="GO:0006508">
    <property type="term" value="P:proteolysis"/>
    <property type="evidence" value="ECO:0007669"/>
    <property type="project" value="InterPro"/>
</dbReference>
<accession>A0A6N2MLW4</accession>
<feature type="domain" description="Peptidase C14 caspase" evidence="2">
    <location>
        <begin position="329"/>
        <end position="542"/>
    </location>
</feature>
<dbReference type="PANTHER" id="PTHR48104:SF30">
    <property type="entry name" value="METACASPASE-1"/>
    <property type="match status" value="1"/>
</dbReference>
<reference evidence="4" key="1">
    <citation type="submission" date="2019-03" db="EMBL/GenBank/DDBJ databases">
        <authorList>
            <person name="Mank J."/>
            <person name="Almeida P."/>
        </authorList>
    </citation>
    <scope>NUCLEOTIDE SEQUENCE</scope>
    <source>
        <strain evidence="4">78183</strain>
    </source>
</reference>
<gene>
    <name evidence="4" type="ORF">SVIM_LOCUS379616</name>
</gene>
<organism evidence="4">
    <name type="scientific">Salix viminalis</name>
    <name type="common">Common osier</name>
    <name type="synonym">Basket willow</name>
    <dbReference type="NCBI Taxonomy" id="40686"/>
    <lineage>
        <taxon>Eukaryota</taxon>
        <taxon>Viridiplantae</taxon>
        <taxon>Streptophyta</taxon>
        <taxon>Embryophyta</taxon>
        <taxon>Tracheophyta</taxon>
        <taxon>Spermatophyta</taxon>
        <taxon>Magnoliopsida</taxon>
        <taxon>eudicotyledons</taxon>
        <taxon>Gunneridae</taxon>
        <taxon>Pentapetalae</taxon>
        <taxon>rosids</taxon>
        <taxon>fabids</taxon>
        <taxon>Malpighiales</taxon>
        <taxon>Salicaceae</taxon>
        <taxon>Saliceae</taxon>
        <taxon>Salix</taxon>
    </lineage>
</organism>